<dbReference type="RefSeq" id="WP_254291222.1">
    <property type="nucleotide sequence ID" value="NZ_JAMLDX010000001.1"/>
</dbReference>
<proteinExistence type="predicted"/>
<keyword evidence="3" id="KW-1185">Reference proteome</keyword>
<comment type="caution">
    <text evidence="2">The sequence shown here is derived from an EMBL/GenBank/DDBJ whole genome shotgun (WGS) entry which is preliminary data.</text>
</comment>
<dbReference type="AlphaFoldDB" id="A0A9X2HK18"/>
<feature type="coiled-coil region" evidence="1">
    <location>
        <begin position="444"/>
        <end position="471"/>
    </location>
</feature>
<keyword evidence="1" id="KW-0175">Coiled coil</keyword>
<reference evidence="2" key="1">
    <citation type="submission" date="2022-05" db="EMBL/GenBank/DDBJ databases">
        <title>Sphingomonas sp. strain MG17 Genome sequencing and assembly.</title>
        <authorList>
            <person name="Kim I."/>
        </authorList>
    </citation>
    <scope>NUCLEOTIDE SEQUENCE</scope>
    <source>
        <strain evidence="2">MG17</strain>
    </source>
</reference>
<dbReference type="Proteomes" id="UP001139451">
    <property type="component" value="Unassembled WGS sequence"/>
</dbReference>
<dbReference type="EMBL" id="JAMLDX010000001">
    <property type="protein sequence ID" value="MCP3729244.1"/>
    <property type="molecule type" value="Genomic_DNA"/>
</dbReference>
<evidence type="ECO:0000313" key="3">
    <source>
        <dbReference type="Proteomes" id="UP001139451"/>
    </source>
</evidence>
<name>A0A9X2HK18_9SPHN</name>
<evidence type="ECO:0000256" key="1">
    <source>
        <dbReference type="SAM" id="Coils"/>
    </source>
</evidence>
<gene>
    <name evidence="2" type="ORF">M9978_02285</name>
</gene>
<sequence length="551" mass="56577">MTWFKSGTIAIVNGSDAVTGTSTAWSAQQILPGFALVSAAGVILGEVETVNSPTSITLVDPVTASTASGINYLIVPTRGSDIQLFTAISQLITDYAAVRDNAGQGMFGDGSVGTPGMRFINDQDTGISRPGSNILAIGTAGVERFRADTNGVQVAGLQTIYPAANPTSVATAKQLTVGEMTKNTSYNLAFGYFLGGDEVWRGSIQAISGGTGTPLAINANGGNVAIGKVDPGSYRLSIAKGDNNLLQIENTVGNGTKITMIDQAWSAEIEQSQGNLIFKAGGTTERARVDTLGNLLVGATSGSYHIVRKTAAEGNVILQVDANAYGAVFYGAADGGANGAATTLSLGKNSGTNRSINAGGTINASGADYAEYMTKAEGCGTIAPGDVCGVDANGLLVTAWAQAISFVVKSTAPSLVGGDTWAAGLDPKPEPPEGFGSIDPGFLNPDYASELEQYEDDLAEWEAALEAARQTVDRIAFSGQVPVNVGPATLDAIEDALEDGVGVYLVAAQAGASIAAAAVLESDMTLPVYMRRLGKVWAVREGCPWIDVQHG</sequence>
<accession>A0A9X2HK18</accession>
<organism evidence="2 3">
    <name type="scientific">Sphingomonas tagetis</name>
    <dbReference type="NCBI Taxonomy" id="2949092"/>
    <lineage>
        <taxon>Bacteria</taxon>
        <taxon>Pseudomonadati</taxon>
        <taxon>Pseudomonadota</taxon>
        <taxon>Alphaproteobacteria</taxon>
        <taxon>Sphingomonadales</taxon>
        <taxon>Sphingomonadaceae</taxon>
        <taxon>Sphingomonas</taxon>
    </lineage>
</organism>
<protein>
    <submittedName>
        <fullName evidence="2">Uncharacterized protein</fullName>
    </submittedName>
</protein>
<evidence type="ECO:0000313" key="2">
    <source>
        <dbReference type="EMBL" id="MCP3729244.1"/>
    </source>
</evidence>